<proteinExistence type="predicted"/>
<dbReference type="Pfam" id="PF19054">
    <property type="entry name" value="DUF5753"/>
    <property type="match status" value="1"/>
</dbReference>
<dbReference type="Proteomes" id="UP001206128">
    <property type="component" value="Unassembled WGS sequence"/>
</dbReference>
<accession>A0AAE3GJR0</accession>
<dbReference type="InterPro" id="IPR001387">
    <property type="entry name" value="Cro/C1-type_HTH"/>
</dbReference>
<dbReference type="InterPro" id="IPR010982">
    <property type="entry name" value="Lambda_DNA-bd_dom_sf"/>
</dbReference>
<dbReference type="EMBL" id="JAMTCK010000015">
    <property type="protein sequence ID" value="MCP2168828.1"/>
    <property type="molecule type" value="Genomic_DNA"/>
</dbReference>
<dbReference type="InterPro" id="IPR043917">
    <property type="entry name" value="DUF5753"/>
</dbReference>
<dbReference type="RefSeq" id="WP_253776991.1">
    <property type="nucleotide sequence ID" value="NZ_JAMTCK010000015.1"/>
</dbReference>
<name>A0AAE3GJR0_9PSEU</name>
<dbReference type="Gene3D" id="1.10.260.40">
    <property type="entry name" value="lambda repressor-like DNA-binding domains"/>
    <property type="match status" value="1"/>
</dbReference>
<dbReference type="SUPFAM" id="SSF47413">
    <property type="entry name" value="lambda repressor-like DNA-binding domains"/>
    <property type="match status" value="1"/>
</dbReference>
<keyword evidence="4" id="KW-1185">Reference proteome</keyword>
<gene>
    <name evidence="3" type="ORF">LX83_005706</name>
</gene>
<evidence type="ECO:0000313" key="4">
    <source>
        <dbReference type="Proteomes" id="UP001206128"/>
    </source>
</evidence>
<evidence type="ECO:0000259" key="2">
    <source>
        <dbReference type="SMART" id="SM00530"/>
    </source>
</evidence>
<evidence type="ECO:0000313" key="3">
    <source>
        <dbReference type="EMBL" id="MCP2168828.1"/>
    </source>
</evidence>
<dbReference type="GO" id="GO:0003677">
    <property type="term" value="F:DNA binding"/>
    <property type="evidence" value="ECO:0007669"/>
    <property type="project" value="InterPro"/>
</dbReference>
<sequence>MGEVPATVQGRDLALELRARREAAKLCRRQVMQKLGWDMSKVSRFESGKIRFRETDVIAWLAVCGVTGEERERLLAMVPGANQPDMLNRYRGELRENLKVLIRHEWEADTIYTYEPLLVPGLLQIPEYTRELGLARGHSQGDGLEQMVQLKQERQRILSGAYPTRTFFYVSEVALRRQTRNPVTMRNQLLHLLFMSPRPSLTLRVVPQQAGLAAPNEPLVLMDFPERSPVAYQECTVASLFLEQKVDIDRFRDEFKWLAELALSEAESREFLAKLAGPSASGRAPDDLPIFEVEEE</sequence>
<dbReference type="SMART" id="SM00530">
    <property type="entry name" value="HTH_XRE"/>
    <property type="match status" value="1"/>
</dbReference>
<dbReference type="CDD" id="cd00093">
    <property type="entry name" value="HTH_XRE"/>
    <property type="match status" value="1"/>
</dbReference>
<reference evidence="3" key="1">
    <citation type="submission" date="2022-06" db="EMBL/GenBank/DDBJ databases">
        <title>Genomic Encyclopedia of Archaeal and Bacterial Type Strains, Phase II (KMG-II): from individual species to whole genera.</title>
        <authorList>
            <person name="Goeker M."/>
        </authorList>
    </citation>
    <scope>NUCLEOTIDE SEQUENCE</scope>
    <source>
        <strain evidence="3">DSM 43935</strain>
    </source>
</reference>
<feature type="domain" description="HTH cro/C1-type" evidence="2">
    <location>
        <begin position="16"/>
        <end position="71"/>
    </location>
</feature>
<dbReference type="Pfam" id="PF13560">
    <property type="entry name" value="HTH_31"/>
    <property type="match status" value="1"/>
</dbReference>
<evidence type="ECO:0000256" key="1">
    <source>
        <dbReference type="SAM" id="MobiDB-lite"/>
    </source>
</evidence>
<comment type="caution">
    <text evidence="3">The sequence shown here is derived from an EMBL/GenBank/DDBJ whole genome shotgun (WGS) entry which is preliminary data.</text>
</comment>
<feature type="region of interest" description="Disordered" evidence="1">
    <location>
        <begin position="276"/>
        <end position="296"/>
    </location>
</feature>
<dbReference type="AlphaFoldDB" id="A0AAE3GJR0"/>
<organism evidence="3 4">
    <name type="scientific">Goodfellowiella coeruleoviolacea</name>
    <dbReference type="NCBI Taxonomy" id="334858"/>
    <lineage>
        <taxon>Bacteria</taxon>
        <taxon>Bacillati</taxon>
        <taxon>Actinomycetota</taxon>
        <taxon>Actinomycetes</taxon>
        <taxon>Pseudonocardiales</taxon>
        <taxon>Pseudonocardiaceae</taxon>
        <taxon>Goodfellowiella</taxon>
    </lineage>
</organism>
<protein>
    <submittedName>
        <fullName evidence="3">Helix-turn-helix domain-containing protein</fullName>
    </submittedName>
</protein>